<gene>
    <name evidence="1" type="ORF">MLD38_024573</name>
</gene>
<proteinExistence type="predicted"/>
<evidence type="ECO:0000313" key="1">
    <source>
        <dbReference type="EMBL" id="KAI4339656.1"/>
    </source>
</evidence>
<name>A0ACB9NUE7_9MYRT</name>
<dbReference type="Proteomes" id="UP001057402">
    <property type="component" value="Chromosome 7"/>
</dbReference>
<protein>
    <submittedName>
        <fullName evidence="1">Uncharacterized protein</fullName>
    </submittedName>
</protein>
<dbReference type="EMBL" id="CM042886">
    <property type="protein sequence ID" value="KAI4339656.1"/>
    <property type="molecule type" value="Genomic_DNA"/>
</dbReference>
<keyword evidence="2" id="KW-1185">Reference proteome</keyword>
<organism evidence="1 2">
    <name type="scientific">Melastoma candidum</name>
    <dbReference type="NCBI Taxonomy" id="119954"/>
    <lineage>
        <taxon>Eukaryota</taxon>
        <taxon>Viridiplantae</taxon>
        <taxon>Streptophyta</taxon>
        <taxon>Embryophyta</taxon>
        <taxon>Tracheophyta</taxon>
        <taxon>Spermatophyta</taxon>
        <taxon>Magnoliopsida</taxon>
        <taxon>eudicotyledons</taxon>
        <taxon>Gunneridae</taxon>
        <taxon>Pentapetalae</taxon>
        <taxon>rosids</taxon>
        <taxon>malvids</taxon>
        <taxon>Myrtales</taxon>
        <taxon>Melastomataceae</taxon>
        <taxon>Melastomatoideae</taxon>
        <taxon>Melastomateae</taxon>
        <taxon>Melastoma</taxon>
    </lineage>
</organism>
<accession>A0ACB9NUE7</accession>
<comment type="caution">
    <text evidence="1">The sequence shown here is derived from an EMBL/GenBank/DDBJ whole genome shotgun (WGS) entry which is preliminary data.</text>
</comment>
<sequence length="93" mass="10512">MDSSHKRRGFIKGDAVVHQDRLSLTPHHQQKHKMSFMIPDKGVEMTLVHCDKLFGTAGDEAVDVKATRYISTVQERFKLEYVNSGRIVCGEAP</sequence>
<evidence type="ECO:0000313" key="2">
    <source>
        <dbReference type="Proteomes" id="UP001057402"/>
    </source>
</evidence>
<reference evidence="2" key="1">
    <citation type="journal article" date="2023" name="Front. Plant Sci.">
        <title>Chromosomal-level genome assembly of Melastoma candidum provides insights into trichome evolution.</title>
        <authorList>
            <person name="Zhong Y."/>
            <person name="Wu W."/>
            <person name="Sun C."/>
            <person name="Zou P."/>
            <person name="Liu Y."/>
            <person name="Dai S."/>
            <person name="Zhou R."/>
        </authorList>
    </citation>
    <scope>NUCLEOTIDE SEQUENCE [LARGE SCALE GENOMIC DNA]</scope>
</reference>